<sequence length="870" mass="97604">MKISKRFCTFLTVSCLAVTTFFTQGINSAYADGVDWPVYGKDDLRTRNIYDPELKPPIKFKAKMNLGWSVSQTITVGDYFYHIASVPDNNNLFNLPRGTYMYRIPVKFKYFTPKTPEAEVAADLIEKGAKVFRLGDYVKSYSHPTWSAENDAFYVGYDTKVVALNRDMQLLGYYEVGARLVGPPTVYPNDKVLIGAAEGKQKGAIHGVQGIKSKNITGRRYNLSTHNNAEISGAVTKIGNNEGIFGVNHRADIRKSPLVKVNVDNLISGNNPIVWLKEAQTGIPSNAVVEGDHLYHSDKYGGVYKVNIHTGERVWRTQIPNVTLINNSLAIDDKNIYVPVRKPGKVIAISKDTGAITWTAHNGRDKSGNFIDGDVAYGYDTGNDVTAWRTPDGRRVIFYGDTSGQLIFLDQNGNRVDVATDYTNSKINRSYIQATSNNDIPQDWQLQGLGLATETNISKKHLVFGVNHSNNSKGELWFYSVGVVNDMYVESVRGGVYAPNQRVITPVTVGSSKMSSGKRVSTVRFYVDNKLVGQRKVALDPNEKRTVYFDWTTPNYVTSGELKATINDPPEFEEADMTNNMKKANYRIDDSIPISKNSCTPEENMNIGIAGTRQVTDEDGITYEVEYYEFLTTHILDLAPKKIRAGYGFTFKVENEYINELTGALNYGRKGTVTSYFPEDFDEMNSSYKMIKASESSNSDDTQYLAMFDLDKAYVQKYSGKVKRNSFNDNNEDEYVKPEGETKRYTSFDREDGKYPIKVVARGYGINNLSSCIASEEVEVTGSPFNDYITRSIDPNNPFPGGMPGFNWQGKTTIIDREKDYYNGKEKGDKQKAKLELSPEEINRIKGTKPSEVSKNKAKEFNNNLQNNQE</sequence>
<name>A0A0J1HXL9_BACAN</name>
<evidence type="ECO:0000313" key="5">
    <source>
        <dbReference type="EMBL" id="KLV18433.1"/>
    </source>
</evidence>
<dbReference type="InterPro" id="IPR058507">
    <property type="entry name" value="DUF8194"/>
</dbReference>
<feature type="signal peptide" evidence="2">
    <location>
        <begin position="1"/>
        <end position="31"/>
    </location>
</feature>
<keyword evidence="2" id="KW-0732">Signal</keyword>
<dbReference type="RefSeq" id="WP_047956708.1">
    <property type="nucleotide sequence ID" value="NZ_LDPG01000007.1"/>
</dbReference>
<dbReference type="InterPro" id="IPR018391">
    <property type="entry name" value="PQQ_b-propeller_rpt"/>
</dbReference>
<proteinExistence type="predicted"/>
<dbReference type="SMART" id="SM00564">
    <property type="entry name" value="PQQ"/>
    <property type="match status" value="2"/>
</dbReference>
<evidence type="ECO:0000256" key="1">
    <source>
        <dbReference type="SAM" id="MobiDB-lite"/>
    </source>
</evidence>
<feature type="chain" id="PRO_5005252837" evidence="2">
    <location>
        <begin position="32"/>
        <end position="870"/>
    </location>
</feature>
<dbReference type="Pfam" id="PF26614">
    <property type="entry name" value="DUF8194"/>
    <property type="match status" value="1"/>
</dbReference>
<feature type="domain" description="DUF8194" evidence="4">
    <location>
        <begin position="497"/>
        <end position="569"/>
    </location>
</feature>
<dbReference type="InterPro" id="IPR015943">
    <property type="entry name" value="WD40/YVTN_repeat-like_dom_sf"/>
</dbReference>
<dbReference type="InterPro" id="IPR013783">
    <property type="entry name" value="Ig-like_fold"/>
</dbReference>
<feature type="domain" description="Pyrrolo-quinoline quinone repeat" evidence="3">
    <location>
        <begin position="275"/>
        <end position="397"/>
    </location>
</feature>
<evidence type="ECO:0000256" key="2">
    <source>
        <dbReference type="SAM" id="SignalP"/>
    </source>
</evidence>
<dbReference type="Gene3D" id="2.60.40.10">
    <property type="entry name" value="Immunoglobulins"/>
    <property type="match status" value="1"/>
</dbReference>
<organism evidence="5 6">
    <name type="scientific">Bacillus anthracis</name>
    <name type="common">anthrax bacterium</name>
    <dbReference type="NCBI Taxonomy" id="1392"/>
    <lineage>
        <taxon>Bacteria</taxon>
        <taxon>Bacillati</taxon>
        <taxon>Bacillota</taxon>
        <taxon>Bacilli</taxon>
        <taxon>Bacillales</taxon>
        <taxon>Bacillaceae</taxon>
        <taxon>Bacillus</taxon>
        <taxon>Bacillus cereus group</taxon>
    </lineage>
</organism>
<dbReference type="Gene3D" id="2.130.10.10">
    <property type="entry name" value="YVTN repeat-like/Quinoprotein amine dehydrogenase"/>
    <property type="match status" value="1"/>
</dbReference>
<evidence type="ECO:0000259" key="3">
    <source>
        <dbReference type="Pfam" id="PF13360"/>
    </source>
</evidence>
<dbReference type="EMBL" id="LDPG01000007">
    <property type="protein sequence ID" value="KLV18433.1"/>
    <property type="molecule type" value="Genomic_DNA"/>
</dbReference>
<dbReference type="PATRIC" id="fig|1392.242.peg.5791"/>
<comment type="caution">
    <text evidence="5">The sequence shown here is derived from an EMBL/GenBank/DDBJ whole genome shotgun (WGS) entry which is preliminary data.</text>
</comment>
<gene>
    <name evidence="5" type="ORF">ABW01_13755</name>
</gene>
<dbReference type="SUPFAM" id="SSF50998">
    <property type="entry name" value="Quinoprotein alcohol dehydrogenase-like"/>
    <property type="match status" value="1"/>
</dbReference>
<protein>
    <submittedName>
        <fullName evidence="5">Dehydrogenase</fullName>
    </submittedName>
</protein>
<feature type="compositionally biased region" description="Polar residues" evidence="1">
    <location>
        <begin position="861"/>
        <end position="870"/>
    </location>
</feature>
<evidence type="ECO:0000259" key="4">
    <source>
        <dbReference type="Pfam" id="PF26614"/>
    </source>
</evidence>
<feature type="region of interest" description="Disordered" evidence="1">
    <location>
        <begin position="823"/>
        <end position="870"/>
    </location>
</feature>
<dbReference type="InterPro" id="IPR011047">
    <property type="entry name" value="Quinoprotein_ADH-like_sf"/>
</dbReference>
<dbReference type="Pfam" id="PF13360">
    <property type="entry name" value="PQQ_2"/>
    <property type="match status" value="1"/>
</dbReference>
<feature type="compositionally biased region" description="Basic and acidic residues" evidence="1">
    <location>
        <begin position="823"/>
        <end position="844"/>
    </location>
</feature>
<dbReference type="Proteomes" id="UP000035904">
    <property type="component" value="Unassembled WGS sequence"/>
</dbReference>
<reference evidence="5 6" key="1">
    <citation type="submission" date="2015-05" db="EMBL/GenBank/DDBJ databases">
        <title>Whole genome sequence and identification of bacterial endophytes from Costus igneus.</title>
        <authorList>
            <person name="Lee Y.P."/>
            <person name="Gan H.M."/>
            <person name="Eng W."/>
            <person name="Wheatley M.S."/>
            <person name="Caraballo A."/>
            <person name="Polter S."/>
            <person name="Savka M.A."/>
            <person name="Hudson A.O."/>
        </authorList>
    </citation>
    <scope>NUCLEOTIDE SEQUENCE [LARGE SCALE GENOMIC DNA]</scope>
    <source>
        <strain evidence="5 6">RIT375</strain>
    </source>
</reference>
<accession>A0A0J1HXL9</accession>
<evidence type="ECO:0000313" key="6">
    <source>
        <dbReference type="Proteomes" id="UP000035904"/>
    </source>
</evidence>
<dbReference type="AlphaFoldDB" id="A0A0J1HXL9"/>
<dbReference type="InterPro" id="IPR002372">
    <property type="entry name" value="PQQ_rpt_dom"/>
</dbReference>